<dbReference type="AlphaFoldDB" id="A0A1K2HVI2"/>
<protein>
    <submittedName>
        <fullName evidence="1">Uncharacterized protein</fullName>
    </submittedName>
</protein>
<dbReference type="Proteomes" id="UP000183447">
    <property type="component" value="Unassembled WGS sequence"/>
</dbReference>
<reference evidence="1 2" key="1">
    <citation type="submission" date="2016-11" db="EMBL/GenBank/DDBJ databases">
        <authorList>
            <person name="Jaros S."/>
            <person name="Januszkiewicz K."/>
            <person name="Wedrychowicz H."/>
        </authorList>
    </citation>
    <scope>NUCLEOTIDE SEQUENCE [LARGE SCALE GENOMIC DNA]</scope>
    <source>
        <strain evidence="1 2">ATCC 23634</strain>
    </source>
</reference>
<keyword evidence="2" id="KW-1185">Reference proteome</keyword>
<name>A0A1K2HVI2_9HYPH</name>
<dbReference type="EMBL" id="FPKU01000001">
    <property type="protein sequence ID" value="SFZ81795.1"/>
    <property type="molecule type" value="Genomic_DNA"/>
</dbReference>
<accession>A0A1K2HVI2</accession>
<evidence type="ECO:0000313" key="2">
    <source>
        <dbReference type="Proteomes" id="UP000183447"/>
    </source>
</evidence>
<sequence length="98" mass="10569">MARLKTNLALAKPSNRRQVAWQESFVANAGAMWAMADGLGLPVPELLGPEVASLEQKLHFAEQYLMHVGPLVAVGEMEAAKKAAAQVSQDIDAFHNSQ</sequence>
<organism evidence="1 2">
    <name type="scientific">Devosia enhydra</name>
    <dbReference type="NCBI Taxonomy" id="665118"/>
    <lineage>
        <taxon>Bacteria</taxon>
        <taxon>Pseudomonadati</taxon>
        <taxon>Pseudomonadota</taxon>
        <taxon>Alphaproteobacteria</taxon>
        <taxon>Hyphomicrobiales</taxon>
        <taxon>Devosiaceae</taxon>
        <taxon>Devosia</taxon>
    </lineage>
</organism>
<gene>
    <name evidence="1" type="ORF">SAMN02983003_0696</name>
</gene>
<proteinExistence type="predicted"/>
<evidence type="ECO:0000313" key="1">
    <source>
        <dbReference type="EMBL" id="SFZ81795.1"/>
    </source>
</evidence>